<sequence length="544" mass="61998">MSGGQSQPRTQLGRIPRTYKGKGKVKIENVVIIDLETDEVHTATVGGVPESSNPEDWNAMLKGGKIQRRSVISIDDDDDGDDGYFNPGNNDKAGAGSSGNDNCNEKKTNWKETYYQKKNLSRNHSTSYPIFESDSSSDSDSSECEVMEGSIGKIREQWEKAASTKNMYGDIRRGQTGLEDRASTTDSSSDTEIHYKGKAAAGPHRELPTCSSSSSSPIGDDIHIDPFCDQDENHSTDDSAQNADLPWWRKSRLTNKGTPGRDCFQVKEEKNPAESYDIQAQPRKKACFNYRNARFPSKEDTSHYGPQLNKTELSQDSVYIWDEDEGIFREPSKRRIEQSSDEVVVNNGATCSERKDELSSDKAVVNNVATCSWWNDEPIPYGREKYKETDEHKRAMAEEWASRKEQLQIQSQEAKKLRKRRRAKKLRILDVESRQKKRVEELREIMTKAEENIDLKERIRVEIRNKLDKLEMQCTDMAALLRRLDIHIEGGPNPLPREVHAAYRKALLRFHPDRASRADIRQQVEAEEKFKLISKSKEKLLKTS</sequence>
<dbReference type="STRING" id="3469.A0A4Y7JJW1"/>
<feature type="compositionally biased region" description="Acidic residues" evidence="2">
    <location>
        <begin position="135"/>
        <end position="146"/>
    </location>
</feature>
<dbReference type="InterPro" id="IPR001623">
    <property type="entry name" value="DnaJ_domain"/>
</dbReference>
<dbReference type="PROSITE" id="PS50076">
    <property type="entry name" value="DNAJ_2"/>
    <property type="match status" value="1"/>
</dbReference>
<dbReference type="EMBL" id="CM010719">
    <property type="protein sequence ID" value="RZC61037.1"/>
    <property type="molecule type" value="Genomic_DNA"/>
</dbReference>
<feature type="region of interest" description="Disordered" evidence="2">
    <location>
        <begin position="165"/>
        <end position="278"/>
    </location>
</feature>
<feature type="domain" description="J" evidence="3">
    <location>
        <begin position="479"/>
        <end position="544"/>
    </location>
</feature>
<dbReference type="Gramene" id="RZC61037">
    <property type="protein sequence ID" value="RZC61037"/>
    <property type="gene ID" value="C5167_022786"/>
</dbReference>
<dbReference type="Proteomes" id="UP000316621">
    <property type="component" value="Chromosome 5"/>
</dbReference>
<evidence type="ECO:0000256" key="1">
    <source>
        <dbReference type="SAM" id="Coils"/>
    </source>
</evidence>
<dbReference type="Gene3D" id="1.10.287.110">
    <property type="entry name" value="DnaJ domain"/>
    <property type="match status" value="1"/>
</dbReference>
<feature type="compositionally biased region" description="Basic and acidic residues" evidence="2">
    <location>
        <begin position="220"/>
        <end position="237"/>
    </location>
</feature>
<dbReference type="OrthoDB" id="498970at2759"/>
<evidence type="ECO:0000256" key="2">
    <source>
        <dbReference type="SAM" id="MobiDB-lite"/>
    </source>
</evidence>
<dbReference type="PANTHER" id="PTHR36335">
    <property type="entry name" value="CHAPERONE DNAJ-DOMAIN SUPERFAMILY PROTEIN"/>
    <property type="match status" value="1"/>
</dbReference>
<organism evidence="4 5">
    <name type="scientific">Papaver somniferum</name>
    <name type="common">Opium poppy</name>
    <dbReference type="NCBI Taxonomy" id="3469"/>
    <lineage>
        <taxon>Eukaryota</taxon>
        <taxon>Viridiplantae</taxon>
        <taxon>Streptophyta</taxon>
        <taxon>Embryophyta</taxon>
        <taxon>Tracheophyta</taxon>
        <taxon>Spermatophyta</taxon>
        <taxon>Magnoliopsida</taxon>
        <taxon>Ranunculales</taxon>
        <taxon>Papaveraceae</taxon>
        <taxon>Papaveroideae</taxon>
        <taxon>Papaver</taxon>
    </lineage>
</organism>
<evidence type="ECO:0000313" key="5">
    <source>
        <dbReference type="Proteomes" id="UP000316621"/>
    </source>
</evidence>
<feature type="region of interest" description="Disordered" evidence="2">
    <location>
        <begin position="121"/>
        <end position="150"/>
    </location>
</feature>
<gene>
    <name evidence="4" type="ORF">C5167_022786</name>
</gene>
<accession>A0A4Y7JJW1</accession>
<feature type="compositionally biased region" description="Basic and acidic residues" evidence="2">
    <location>
        <begin position="170"/>
        <end position="183"/>
    </location>
</feature>
<feature type="region of interest" description="Disordered" evidence="2">
    <location>
        <begin position="44"/>
        <end position="106"/>
    </location>
</feature>
<dbReference type="CDD" id="cd06257">
    <property type="entry name" value="DnaJ"/>
    <property type="match status" value="1"/>
</dbReference>
<evidence type="ECO:0000313" key="4">
    <source>
        <dbReference type="EMBL" id="RZC61037.1"/>
    </source>
</evidence>
<evidence type="ECO:0000259" key="3">
    <source>
        <dbReference type="PROSITE" id="PS50076"/>
    </source>
</evidence>
<feature type="coiled-coil region" evidence="1">
    <location>
        <begin position="397"/>
        <end position="473"/>
    </location>
</feature>
<proteinExistence type="predicted"/>
<dbReference type="AlphaFoldDB" id="A0A4Y7JJW1"/>
<keyword evidence="1" id="KW-0175">Coiled coil</keyword>
<keyword evidence="5" id="KW-1185">Reference proteome</keyword>
<dbReference type="PANTHER" id="PTHR36335:SF1">
    <property type="entry name" value="CHAPERONE DNAJ-DOMAIN SUPERFAMILY PROTEIN"/>
    <property type="match status" value="1"/>
</dbReference>
<dbReference type="InterPro" id="IPR036869">
    <property type="entry name" value="J_dom_sf"/>
</dbReference>
<protein>
    <recommendedName>
        <fullName evidence="3">J domain-containing protein</fullName>
    </recommendedName>
</protein>
<dbReference type="SUPFAM" id="SSF46565">
    <property type="entry name" value="Chaperone J-domain"/>
    <property type="match status" value="1"/>
</dbReference>
<reference evidence="4 5" key="1">
    <citation type="journal article" date="2018" name="Science">
        <title>The opium poppy genome and morphinan production.</title>
        <authorList>
            <person name="Guo L."/>
            <person name="Winzer T."/>
            <person name="Yang X."/>
            <person name="Li Y."/>
            <person name="Ning Z."/>
            <person name="He Z."/>
            <person name="Teodor R."/>
            <person name="Lu Y."/>
            <person name="Bowser T.A."/>
            <person name="Graham I.A."/>
            <person name="Ye K."/>
        </authorList>
    </citation>
    <scope>NUCLEOTIDE SEQUENCE [LARGE SCALE GENOMIC DNA]</scope>
    <source>
        <strain evidence="5">cv. HN1</strain>
        <tissue evidence="4">Leaves</tissue>
    </source>
</reference>
<name>A0A4Y7JJW1_PAPSO</name>